<evidence type="ECO:0000259" key="1">
    <source>
        <dbReference type="Pfam" id="PF13228"/>
    </source>
</evidence>
<dbReference type="RefSeq" id="WP_100079161.1">
    <property type="nucleotide sequence ID" value="NZ_NQVN01000001.1"/>
</dbReference>
<dbReference type="Pfam" id="PF13228">
    <property type="entry name" value="DUF4037"/>
    <property type="match status" value="1"/>
</dbReference>
<protein>
    <recommendedName>
        <fullName evidence="1">DUF4037 domain-containing protein</fullName>
    </recommendedName>
</protein>
<proteinExistence type="predicted"/>
<feature type="domain" description="DUF4037" evidence="1">
    <location>
        <begin position="138"/>
        <end position="236"/>
    </location>
</feature>
<comment type="caution">
    <text evidence="2">The sequence shown here is derived from an EMBL/GenBank/DDBJ whole genome shotgun (WGS) entry which is preliminary data.</text>
</comment>
<evidence type="ECO:0000313" key="2">
    <source>
        <dbReference type="EMBL" id="PIP01224.1"/>
    </source>
</evidence>
<dbReference type="AlphaFoldDB" id="A0A2G9X2S8"/>
<dbReference type="InterPro" id="IPR025117">
    <property type="entry name" value="DUF4037"/>
</dbReference>
<name>A0A2G9X2S8_9HYPH</name>
<keyword evidence="3" id="KW-1185">Reference proteome</keyword>
<organism evidence="2 3">
    <name type="scientific">Pleomorphomonas carboxyditropha</name>
    <dbReference type="NCBI Taxonomy" id="2023338"/>
    <lineage>
        <taxon>Bacteria</taxon>
        <taxon>Pseudomonadati</taxon>
        <taxon>Pseudomonadota</taxon>
        <taxon>Alphaproteobacteria</taxon>
        <taxon>Hyphomicrobiales</taxon>
        <taxon>Pleomorphomonadaceae</taxon>
        <taxon>Pleomorphomonas</taxon>
    </lineage>
</organism>
<accession>A0A2G9X2S8</accession>
<dbReference type="Proteomes" id="UP000231070">
    <property type="component" value="Unassembled WGS sequence"/>
</dbReference>
<gene>
    <name evidence="2" type="ORF">CJ014_03880</name>
</gene>
<evidence type="ECO:0000313" key="3">
    <source>
        <dbReference type="Proteomes" id="UP000231070"/>
    </source>
</evidence>
<dbReference type="EMBL" id="NQVN01000001">
    <property type="protein sequence ID" value="PIP01224.1"/>
    <property type="molecule type" value="Genomic_DNA"/>
</dbReference>
<dbReference type="OrthoDB" id="3030at2"/>
<reference evidence="2 3" key="1">
    <citation type="submission" date="2017-08" db="EMBL/GenBank/DDBJ databases">
        <title>Pleomorphomonas carboxidotrophicus sp. nov., a new mesophilic hydrogenogenic carboxidotroph.</title>
        <authorList>
            <person name="Esquivel-Elizondo S."/>
            <person name="Krajmalnik-Brown R."/>
            <person name="Maldonado J."/>
        </authorList>
    </citation>
    <scope>NUCLEOTIDE SEQUENCE [LARGE SCALE GENOMIC DNA]</scope>
    <source>
        <strain evidence="2 3">SVCO-16</strain>
    </source>
</reference>
<sequence length="365" mass="39618">MKGIELSRLFYRDVVRPWLNKAFPDLRHDAGIFGYGSELLGFDDDISRDHNWGPRVQLVIRPADFPAHAAAIVDGFDAVKPASFLGEPIGYRSRPHPPIVADDALGRPSHGVEVFTAAGILRTRLDLDPTAPLDALTWLSLPEQRLVELTAGEVFHSDLGELARLRETLGRSPRDVTLYKLATQWRRIDDEQAFIGRAGLAGDDLGSRIIAARLARDIMRIGFLLEGRYPPYAKWFGSAFARLAGATTLLPLLAAALAADTWQQRQKQLAQASLAVAEMHAPAGFPLSVVPRIGPFFDRPFLTINAEAIGADLAGAIADPLLRGLPIIGSIDQITDATPLVVAPERARRAISALYEASSGPAPHA</sequence>